<feature type="region of interest" description="Disordered" evidence="2">
    <location>
        <begin position="88"/>
        <end position="112"/>
    </location>
</feature>
<evidence type="ECO:0000256" key="2">
    <source>
        <dbReference type="SAM" id="MobiDB-lite"/>
    </source>
</evidence>
<feature type="coiled-coil region" evidence="1">
    <location>
        <begin position="14"/>
        <end position="41"/>
    </location>
</feature>
<dbReference type="AlphaFoldDB" id="A0A8T0BMZ0"/>
<keyword evidence="1" id="KW-0175">Coiled coil</keyword>
<keyword evidence="4" id="KW-1185">Reference proteome</keyword>
<reference evidence="3" key="1">
    <citation type="submission" date="2020-08" db="EMBL/GenBank/DDBJ databases">
        <title>Chromosome-level assembly of Southern catfish (Silurus meridionalis) provides insights into visual adaptation to the nocturnal and benthic lifestyles.</title>
        <authorList>
            <person name="Zhang Y."/>
            <person name="Wang D."/>
            <person name="Peng Z."/>
        </authorList>
    </citation>
    <scope>NUCLEOTIDE SEQUENCE</scope>
    <source>
        <strain evidence="3">SWU-2019-XX</strain>
        <tissue evidence="3">Muscle</tissue>
    </source>
</reference>
<organism evidence="3 4">
    <name type="scientific">Silurus meridionalis</name>
    <name type="common">Southern catfish</name>
    <name type="synonym">Silurus soldatovi meridionalis</name>
    <dbReference type="NCBI Taxonomy" id="175797"/>
    <lineage>
        <taxon>Eukaryota</taxon>
        <taxon>Metazoa</taxon>
        <taxon>Chordata</taxon>
        <taxon>Craniata</taxon>
        <taxon>Vertebrata</taxon>
        <taxon>Euteleostomi</taxon>
        <taxon>Actinopterygii</taxon>
        <taxon>Neopterygii</taxon>
        <taxon>Teleostei</taxon>
        <taxon>Ostariophysi</taxon>
        <taxon>Siluriformes</taxon>
        <taxon>Siluridae</taxon>
        <taxon>Silurus</taxon>
    </lineage>
</organism>
<dbReference type="GO" id="GO:0006325">
    <property type="term" value="P:chromatin organization"/>
    <property type="evidence" value="ECO:0007669"/>
    <property type="project" value="TreeGrafter"/>
</dbReference>
<gene>
    <name evidence="3" type="ORF">HF521_017709</name>
</gene>
<dbReference type="InterPro" id="IPR007005">
    <property type="entry name" value="XAP5"/>
</dbReference>
<evidence type="ECO:0000256" key="1">
    <source>
        <dbReference type="SAM" id="Coils"/>
    </source>
</evidence>
<dbReference type="EMBL" id="JABFDY010000004">
    <property type="protein sequence ID" value="KAF7708652.1"/>
    <property type="molecule type" value="Genomic_DNA"/>
</dbReference>
<accession>A0A8T0BMZ0</accession>
<evidence type="ECO:0000313" key="3">
    <source>
        <dbReference type="EMBL" id="KAF7708652.1"/>
    </source>
</evidence>
<comment type="caution">
    <text evidence="3">The sequence shown here is derived from an EMBL/GenBank/DDBJ whole genome shotgun (WGS) entry which is preliminary data.</text>
</comment>
<dbReference type="PANTHER" id="PTHR12722">
    <property type="entry name" value="XAP-5 PROTEIN-RELATED"/>
    <property type="match status" value="1"/>
</dbReference>
<sequence length="112" mass="13308">MAQYKGSASEAWRAMRLMKKREREREQMEQLKQKIAKDNIVRSNINKKFCAHHDAVEQELKPSTWGLVTLSDVKAMQEALVKEREKQLAKKEQSKELQLKLEKQKEKKEKRN</sequence>
<evidence type="ECO:0000313" key="4">
    <source>
        <dbReference type="Proteomes" id="UP000606274"/>
    </source>
</evidence>
<dbReference type="GO" id="GO:0005634">
    <property type="term" value="C:nucleus"/>
    <property type="evidence" value="ECO:0007669"/>
    <property type="project" value="InterPro"/>
</dbReference>
<dbReference type="Proteomes" id="UP000606274">
    <property type="component" value="Unassembled WGS sequence"/>
</dbReference>
<protein>
    <submittedName>
        <fullName evidence="3">Uncharacterized protein</fullName>
    </submittedName>
</protein>
<dbReference type="PANTHER" id="PTHR12722:SF0">
    <property type="entry name" value="PROTEIN FAM50A"/>
    <property type="match status" value="1"/>
</dbReference>
<name>A0A8T0BMZ0_SILME</name>
<proteinExistence type="predicted"/>